<dbReference type="RefSeq" id="WP_086896658.1">
    <property type="nucleotide sequence ID" value="NZ_CP022699.1"/>
</dbReference>
<dbReference type="InterPro" id="IPR014054">
    <property type="entry name" value="Phage_regulatory_Rha"/>
</dbReference>
<reference evidence="2 3" key="1">
    <citation type="submission" date="2017-08" db="EMBL/GenBank/DDBJ databases">
        <title>Complete Genome Sequence of Acetobacter tropicalis Oregon-R-modENCODE STRAIN BDGP1, an acetic acid bacterium isolated from Drosophila melanogaster gut.</title>
        <authorList>
            <person name="Wan K.H."/>
            <person name="Yu C."/>
            <person name="Park S."/>
            <person name="Hammonds A.S."/>
            <person name="Booth B.W."/>
            <person name="Celniker S.E."/>
        </authorList>
    </citation>
    <scope>NUCLEOTIDE SEQUENCE [LARGE SCALE GENOMIC DNA]</scope>
    <source>
        <strain evidence="2 3">BDGP1</strain>
    </source>
</reference>
<dbReference type="KEGG" id="ato:CIW82_06755"/>
<accession>A0A291PGD7</accession>
<dbReference type="GO" id="GO:0003677">
    <property type="term" value="F:DNA binding"/>
    <property type="evidence" value="ECO:0007669"/>
    <property type="project" value="InterPro"/>
</dbReference>
<dbReference type="Pfam" id="PF03374">
    <property type="entry name" value="ANT"/>
    <property type="match status" value="1"/>
</dbReference>
<sequence>MNTIITSTAPNSSPMMSSKEIAELTGKRHDHVIRDIKSMLEQVIGHSPDLGNEQIQGVMVEKDQRGFIKIIHLDHSHTITLITGYDARQRKKVVDRWLELESAQKPTSPSLPKTYAEALLEAGRLAQQLEVSQEREKLQQAELDAAQPKVAALTAISEAKGDLGIRDTGRVVEVGMNRVKEEMFARKWVCKEGRKIRPAHYGLTNKYCRLVERIYTDKRTGETCVSEDFKVTHKGIVRLAEIFHGKNSDITIRLRGKRERMSDADVARAIINSAQAFPEVGHPKPQRREFLRNAAMAISQVWDDMDPDAELLTIK</sequence>
<protein>
    <recommendedName>
        <fullName evidence="1">Antirepressor protein C-terminal domain-containing protein</fullName>
    </recommendedName>
</protein>
<proteinExistence type="predicted"/>
<dbReference type="Pfam" id="PF09669">
    <property type="entry name" value="Phage_pRha"/>
    <property type="match status" value="1"/>
</dbReference>
<dbReference type="Proteomes" id="UP000220394">
    <property type="component" value="Chromosome"/>
</dbReference>
<evidence type="ECO:0000313" key="3">
    <source>
        <dbReference type="Proteomes" id="UP000220394"/>
    </source>
</evidence>
<evidence type="ECO:0000313" key="2">
    <source>
        <dbReference type="EMBL" id="ATJ90431.1"/>
    </source>
</evidence>
<organism evidence="2 3">
    <name type="scientific">Acetobacter tropicalis</name>
    <dbReference type="NCBI Taxonomy" id="104102"/>
    <lineage>
        <taxon>Bacteria</taxon>
        <taxon>Pseudomonadati</taxon>
        <taxon>Pseudomonadota</taxon>
        <taxon>Alphaproteobacteria</taxon>
        <taxon>Acetobacterales</taxon>
        <taxon>Acetobacteraceae</taxon>
        <taxon>Acetobacter</taxon>
    </lineage>
</organism>
<name>A0A291PGD7_9PROT</name>
<dbReference type="AlphaFoldDB" id="A0A291PGD7"/>
<dbReference type="EMBL" id="CP022699">
    <property type="protein sequence ID" value="ATJ90431.1"/>
    <property type="molecule type" value="Genomic_DNA"/>
</dbReference>
<dbReference type="InterPro" id="IPR005039">
    <property type="entry name" value="Ant_C"/>
</dbReference>
<evidence type="ECO:0000259" key="1">
    <source>
        <dbReference type="Pfam" id="PF03374"/>
    </source>
</evidence>
<gene>
    <name evidence="2" type="ORF">CIW82_06755</name>
</gene>
<feature type="domain" description="Antirepressor protein C-terminal" evidence="1">
    <location>
        <begin position="140"/>
        <end position="244"/>
    </location>
</feature>